<organism evidence="2">
    <name type="scientific">Salmonella senftenberg</name>
    <dbReference type="NCBI Taxonomy" id="28150"/>
    <lineage>
        <taxon>Bacteria</taxon>
        <taxon>Pseudomonadati</taxon>
        <taxon>Pseudomonadota</taxon>
        <taxon>Gammaproteobacteria</taxon>
        <taxon>Enterobacterales</taxon>
        <taxon>Enterobacteriaceae</taxon>
        <taxon>Salmonella</taxon>
    </lineage>
</organism>
<gene>
    <name evidence="2" type="primary">trbH</name>
</gene>
<evidence type="ECO:0000313" key="2">
    <source>
        <dbReference type="EMBL" id="AIT72712.1"/>
    </source>
</evidence>
<feature type="chain" id="PRO_5001931122" evidence="1">
    <location>
        <begin position="21"/>
        <end position="152"/>
    </location>
</feature>
<feature type="signal peptide" evidence="1">
    <location>
        <begin position="1"/>
        <end position="20"/>
    </location>
</feature>
<protein>
    <submittedName>
        <fullName evidence="2">TrbH</fullName>
    </submittedName>
</protein>
<keyword evidence="2" id="KW-0614">Plasmid</keyword>
<dbReference type="PROSITE" id="PS51257">
    <property type="entry name" value="PROKAR_LIPOPROTEIN"/>
    <property type="match status" value="1"/>
</dbReference>
<name>A0A097J0K3_SALSE</name>
<keyword evidence="1" id="KW-0732">Signal</keyword>
<geneLocation type="plasmid" evidence="2">
    <name>pSRC119-A/C</name>
</geneLocation>
<accession>A0A097J0K3</accession>
<proteinExistence type="predicted"/>
<sequence>MARFHLLAPLAAALLLSACATSRPTMSYVEPTVTASDAQTLASDTVAYLADPLPPARTTIVLDPPAAKDHDALTAAMLPALRARGYGVTLVDPQTGKAGGAGVPLRYIASPLDSGVLLRLQYQGIEASRYYPRGSNGQLLPGAPFTVRGGAQ</sequence>
<reference evidence="2" key="1">
    <citation type="journal article" date="2015" name="J. Antimicrob. Chemother.">
        <title>A type 2 A/C2 plasmid carrying the aacC4 apramycin resistance gene and the erm(42) erythromycin resistance gene recovered from two Salmonella enterica serovars.</title>
        <authorList>
            <person name="Harmer C.J."/>
            <person name="Holt K.E."/>
            <person name="Hall R.M."/>
        </authorList>
    </citation>
    <scope>NUCLEOTIDE SEQUENCE</scope>
    <source>
        <strain evidence="2">SRC119</strain>
        <plasmid evidence="2">pSRC119-A/C</plasmid>
    </source>
</reference>
<dbReference type="RefSeq" id="WP_033474588.1">
    <property type="nucleotide sequence ID" value="NZ_KM670336.1"/>
</dbReference>
<dbReference type="EMBL" id="KM670336">
    <property type="protein sequence ID" value="AIT72712.1"/>
    <property type="molecule type" value="Genomic_DNA"/>
</dbReference>
<evidence type="ECO:0000256" key="1">
    <source>
        <dbReference type="SAM" id="SignalP"/>
    </source>
</evidence>
<dbReference type="AlphaFoldDB" id="A0A097J0K3"/>